<keyword evidence="3 6" id="KW-0808">Transferase</keyword>
<feature type="domain" description="Glycosyl transferase family 1" evidence="4">
    <location>
        <begin position="200"/>
        <end position="358"/>
    </location>
</feature>
<dbReference type="InterPro" id="IPR050194">
    <property type="entry name" value="Glycosyltransferase_grp1"/>
</dbReference>
<evidence type="ECO:0000259" key="4">
    <source>
        <dbReference type="Pfam" id="PF00534"/>
    </source>
</evidence>
<dbReference type="Gene3D" id="3.40.50.2000">
    <property type="entry name" value="Glycogen Phosphorylase B"/>
    <property type="match status" value="2"/>
</dbReference>
<dbReference type="CDD" id="cd03801">
    <property type="entry name" value="GT4_PimA-like"/>
    <property type="match status" value="1"/>
</dbReference>
<comment type="caution">
    <text evidence="6">The sequence shown here is derived from an EMBL/GenBank/DDBJ whole genome shotgun (WGS) entry which is preliminary data.</text>
</comment>
<evidence type="ECO:0000313" key="7">
    <source>
        <dbReference type="Proteomes" id="UP001595960"/>
    </source>
</evidence>
<dbReference type="RefSeq" id="WP_204393246.1">
    <property type="nucleotide sequence ID" value="NZ_JAFBBW010000001.1"/>
</dbReference>
<dbReference type="Pfam" id="PF00534">
    <property type="entry name" value="Glycos_transf_1"/>
    <property type="match status" value="1"/>
</dbReference>
<keyword evidence="2 6" id="KW-0328">Glycosyltransferase</keyword>
<evidence type="ECO:0000256" key="2">
    <source>
        <dbReference type="ARBA" id="ARBA00022676"/>
    </source>
</evidence>
<dbReference type="GO" id="GO:0016757">
    <property type="term" value="F:glycosyltransferase activity"/>
    <property type="evidence" value="ECO:0007669"/>
    <property type="project" value="UniProtKB-KW"/>
</dbReference>
<dbReference type="EMBL" id="JBHSJC010000001">
    <property type="protein sequence ID" value="MFC4829489.1"/>
    <property type="molecule type" value="Genomic_DNA"/>
</dbReference>
<dbReference type="Proteomes" id="UP001595960">
    <property type="component" value="Unassembled WGS sequence"/>
</dbReference>
<proteinExistence type="predicted"/>
<dbReference type="Pfam" id="PF13579">
    <property type="entry name" value="Glyco_trans_4_4"/>
    <property type="match status" value="1"/>
</dbReference>
<organism evidence="6 7">
    <name type="scientific">Agromyces aurantiacus</name>
    <dbReference type="NCBI Taxonomy" id="165814"/>
    <lineage>
        <taxon>Bacteria</taxon>
        <taxon>Bacillati</taxon>
        <taxon>Actinomycetota</taxon>
        <taxon>Actinomycetes</taxon>
        <taxon>Micrococcales</taxon>
        <taxon>Microbacteriaceae</taxon>
        <taxon>Agromyces</taxon>
    </lineage>
</organism>
<accession>A0ABV9R6A6</accession>
<dbReference type="SUPFAM" id="SSF53756">
    <property type="entry name" value="UDP-Glycosyltransferase/glycogen phosphorylase"/>
    <property type="match status" value="1"/>
</dbReference>
<evidence type="ECO:0000313" key="6">
    <source>
        <dbReference type="EMBL" id="MFC4829489.1"/>
    </source>
</evidence>
<evidence type="ECO:0000256" key="3">
    <source>
        <dbReference type="ARBA" id="ARBA00022679"/>
    </source>
</evidence>
<gene>
    <name evidence="6" type="ORF">ACFPER_11850</name>
</gene>
<reference evidence="7" key="1">
    <citation type="journal article" date="2019" name="Int. J. Syst. Evol. Microbiol.">
        <title>The Global Catalogue of Microorganisms (GCM) 10K type strain sequencing project: providing services to taxonomists for standard genome sequencing and annotation.</title>
        <authorList>
            <consortium name="The Broad Institute Genomics Platform"/>
            <consortium name="The Broad Institute Genome Sequencing Center for Infectious Disease"/>
            <person name="Wu L."/>
            <person name="Ma J."/>
        </authorList>
    </citation>
    <scope>NUCLEOTIDE SEQUENCE [LARGE SCALE GENOMIC DNA]</scope>
    <source>
        <strain evidence="7">CGMCC 1.12192</strain>
    </source>
</reference>
<keyword evidence="7" id="KW-1185">Reference proteome</keyword>
<feature type="domain" description="Glycosyltransferase subfamily 4-like N-terminal" evidence="5">
    <location>
        <begin position="22"/>
        <end position="188"/>
    </location>
</feature>
<dbReference type="PANTHER" id="PTHR45947:SF3">
    <property type="entry name" value="SULFOQUINOVOSYL TRANSFERASE SQD2"/>
    <property type="match status" value="1"/>
</dbReference>
<protein>
    <recommendedName>
        <fullName evidence="1">D-inositol 3-phosphate glycosyltransferase</fullName>
    </recommendedName>
</protein>
<dbReference type="PANTHER" id="PTHR45947">
    <property type="entry name" value="SULFOQUINOVOSYL TRANSFERASE SQD2"/>
    <property type="match status" value="1"/>
</dbReference>
<name>A0ABV9R6A6_9MICO</name>
<evidence type="ECO:0000259" key="5">
    <source>
        <dbReference type="Pfam" id="PF13579"/>
    </source>
</evidence>
<sequence>MAESSPRRIAIAYDCLYPVHHGGGERVYRRMAELFVERGSHVTYVTRADWPADAAPSAPFDLVGVWRGEIHDADGVRTTSSAVAFAFALFRHFVRHRGSYDLVVVAALPVLNVFAVRLALLGAPTRLVVDWLEVWPARKWRAYAGAVTGTVAWVLQALAARVGDVLTVNSGFTRERLRRHRPDADPIVLGLVDLVGEEPDASTAAPEHPVVLFVGRHIADKRLGALPPALAVAREELPGLRALVVGTGPETDAARAAAREAGVEEAMEFLGRVDEPTLRRLFRESSVLVNPSAREGFGLVVAEAAAAATPSVVVAGEDNAAAELVVDGVNGEVAAEVAPAVLAAAIVDVVHAGAPLRARTLEWFRRERNERGLRRSVDLILERAAASDARRAR</sequence>
<dbReference type="InterPro" id="IPR001296">
    <property type="entry name" value="Glyco_trans_1"/>
</dbReference>
<dbReference type="InterPro" id="IPR028098">
    <property type="entry name" value="Glyco_trans_4-like_N"/>
</dbReference>
<evidence type="ECO:0000256" key="1">
    <source>
        <dbReference type="ARBA" id="ARBA00021292"/>
    </source>
</evidence>